<dbReference type="Gene3D" id="3.30.450.40">
    <property type="match status" value="2"/>
</dbReference>
<accession>D3DHT4</accession>
<dbReference type="PATRIC" id="fig|608538.5.peg.944"/>
<evidence type="ECO:0000259" key="3">
    <source>
        <dbReference type="PROSITE" id="PS50883"/>
    </source>
</evidence>
<name>D3DHT4_HYDTT</name>
<evidence type="ECO:0000259" key="1">
    <source>
        <dbReference type="PROSITE" id="PS50112"/>
    </source>
</evidence>
<dbReference type="InterPro" id="IPR000160">
    <property type="entry name" value="GGDEF_dom"/>
</dbReference>
<dbReference type="PROSITE" id="PS50883">
    <property type="entry name" value="EAL"/>
    <property type="match status" value="1"/>
</dbReference>
<dbReference type="Gene3D" id="3.20.20.450">
    <property type="entry name" value="EAL domain"/>
    <property type="match status" value="1"/>
</dbReference>
<reference evidence="5 6" key="1">
    <citation type="journal article" date="2010" name="J. Bacteriol.">
        <title>Complete genome sequence of the thermophilic, obligately chemolithoautotrophic hydrogen-oxidizing bacterium Hydrogenobacter thermophilus TK-6.</title>
        <authorList>
            <person name="Arai H."/>
            <person name="Kanbe H."/>
            <person name="Ishii M."/>
            <person name="Igarashi Y."/>
        </authorList>
    </citation>
    <scope>NUCLEOTIDE SEQUENCE [LARGE SCALE GENOMIC DNA]</scope>
    <source>
        <strain evidence="6">DSM 6534 / IAM 12695 / TK-6 [Tokyo]</strain>
    </source>
</reference>
<dbReference type="RefSeq" id="WP_012963566.1">
    <property type="nucleotide sequence ID" value="NC_013799.1"/>
</dbReference>
<dbReference type="CDD" id="cd00130">
    <property type="entry name" value="PAS"/>
    <property type="match status" value="1"/>
</dbReference>
<feature type="domain" description="EAL" evidence="3">
    <location>
        <begin position="618"/>
        <end position="867"/>
    </location>
</feature>
<dbReference type="InterPro" id="IPR052155">
    <property type="entry name" value="Biofilm_reg_signaling"/>
</dbReference>
<dbReference type="SMART" id="SM00052">
    <property type="entry name" value="EAL"/>
    <property type="match status" value="1"/>
</dbReference>
<dbReference type="NCBIfam" id="TIGR00254">
    <property type="entry name" value="GGDEF"/>
    <property type="match status" value="1"/>
</dbReference>
<dbReference type="InterPro" id="IPR003018">
    <property type="entry name" value="GAF"/>
</dbReference>
<dbReference type="KEGG" id="hth:HTH_0927"/>
<dbReference type="InterPro" id="IPR013767">
    <property type="entry name" value="PAS_fold"/>
</dbReference>
<dbReference type="SUPFAM" id="SSF141868">
    <property type="entry name" value="EAL domain-like"/>
    <property type="match status" value="1"/>
</dbReference>
<protein>
    <submittedName>
        <fullName evidence="5">Diguanylate cyclase/phosphodiesterase with PAS/PAC sensor</fullName>
    </submittedName>
</protein>
<dbReference type="InterPro" id="IPR029787">
    <property type="entry name" value="Nucleotide_cyclase"/>
</dbReference>
<dbReference type="GO" id="GO:0006355">
    <property type="term" value="P:regulation of DNA-templated transcription"/>
    <property type="evidence" value="ECO:0007669"/>
    <property type="project" value="InterPro"/>
</dbReference>
<dbReference type="Gene3D" id="3.30.450.20">
    <property type="entry name" value="PAS domain"/>
    <property type="match status" value="1"/>
</dbReference>
<dbReference type="NCBIfam" id="TIGR00229">
    <property type="entry name" value="sensory_box"/>
    <property type="match status" value="1"/>
</dbReference>
<dbReference type="Pfam" id="PF00563">
    <property type="entry name" value="EAL"/>
    <property type="match status" value="1"/>
</dbReference>
<dbReference type="PROSITE" id="PS50112">
    <property type="entry name" value="PAS"/>
    <property type="match status" value="1"/>
</dbReference>
<feature type="domain" description="PAS" evidence="1">
    <location>
        <begin position="327"/>
        <end position="373"/>
    </location>
</feature>
<dbReference type="KEGG" id="hte:Hydth_0924"/>
<dbReference type="PANTHER" id="PTHR44757">
    <property type="entry name" value="DIGUANYLATE CYCLASE DGCP"/>
    <property type="match status" value="1"/>
</dbReference>
<dbReference type="SMART" id="SM00086">
    <property type="entry name" value="PAC"/>
    <property type="match status" value="1"/>
</dbReference>
<feature type="domain" description="PAC" evidence="2">
    <location>
        <begin position="398"/>
        <end position="452"/>
    </location>
</feature>
<dbReference type="InterPro" id="IPR035965">
    <property type="entry name" value="PAS-like_dom_sf"/>
</dbReference>
<dbReference type="OrthoDB" id="9762141at2"/>
<dbReference type="Pfam" id="PF13185">
    <property type="entry name" value="GAF_2"/>
    <property type="match status" value="1"/>
</dbReference>
<dbReference type="Gene3D" id="3.30.70.270">
    <property type="match status" value="1"/>
</dbReference>
<dbReference type="CDD" id="cd01949">
    <property type="entry name" value="GGDEF"/>
    <property type="match status" value="1"/>
</dbReference>
<dbReference type="Proteomes" id="UP000002574">
    <property type="component" value="Chromosome"/>
</dbReference>
<dbReference type="InterPro" id="IPR000700">
    <property type="entry name" value="PAS-assoc_C"/>
</dbReference>
<dbReference type="InterPro" id="IPR001633">
    <property type="entry name" value="EAL_dom"/>
</dbReference>
<dbReference type="InterPro" id="IPR001610">
    <property type="entry name" value="PAC"/>
</dbReference>
<evidence type="ECO:0000259" key="4">
    <source>
        <dbReference type="PROSITE" id="PS50887"/>
    </source>
</evidence>
<dbReference type="SMART" id="SM00267">
    <property type="entry name" value="GGDEF"/>
    <property type="match status" value="1"/>
</dbReference>
<dbReference type="SUPFAM" id="SSF55785">
    <property type="entry name" value="PYP-like sensor domain (PAS domain)"/>
    <property type="match status" value="1"/>
</dbReference>
<evidence type="ECO:0000313" key="5">
    <source>
        <dbReference type="EMBL" id="BAI69386.1"/>
    </source>
</evidence>
<dbReference type="PROSITE" id="PS50113">
    <property type="entry name" value="PAC"/>
    <property type="match status" value="1"/>
</dbReference>
<dbReference type="eggNOG" id="COG2203">
    <property type="taxonomic scope" value="Bacteria"/>
</dbReference>
<dbReference type="InterPro" id="IPR029016">
    <property type="entry name" value="GAF-like_dom_sf"/>
</dbReference>
<evidence type="ECO:0000313" key="6">
    <source>
        <dbReference type="Proteomes" id="UP000002574"/>
    </source>
</evidence>
<dbReference type="InterPro" id="IPR035919">
    <property type="entry name" value="EAL_sf"/>
</dbReference>
<dbReference type="Pfam" id="PF00989">
    <property type="entry name" value="PAS"/>
    <property type="match status" value="1"/>
</dbReference>
<dbReference type="SMART" id="SM00065">
    <property type="entry name" value="GAF"/>
    <property type="match status" value="1"/>
</dbReference>
<dbReference type="STRING" id="608538.HTH_0927"/>
<dbReference type="SMART" id="SM00091">
    <property type="entry name" value="PAS"/>
    <property type="match status" value="1"/>
</dbReference>
<feature type="domain" description="GGDEF" evidence="4">
    <location>
        <begin position="482"/>
        <end position="609"/>
    </location>
</feature>
<dbReference type="CDD" id="cd01948">
    <property type="entry name" value="EAL"/>
    <property type="match status" value="1"/>
</dbReference>
<dbReference type="InterPro" id="IPR043128">
    <property type="entry name" value="Rev_trsase/Diguanyl_cyclase"/>
</dbReference>
<dbReference type="InterPro" id="IPR000014">
    <property type="entry name" value="PAS"/>
</dbReference>
<dbReference type="AlphaFoldDB" id="D3DHT4"/>
<dbReference type="SUPFAM" id="SSF55073">
    <property type="entry name" value="Nucleotide cyclase"/>
    <property type="match status" value="1"/>
</dbReference>
<dbReference type="PROSITE" id="PS50887">
    <property type="entry name" value="GGDEF"/>
    <property type="match status" value="1"/>
</dbReference>
<keyword evidence="6" id="KW-1185">Reference proteome</keyword>
<dbReference type="PANTHER" id="PTHR44757:SF2">
    <property type="entry name" value="BIOFILM ARCHITECTURE MAINTENANCE PROTEIN MBAA"/>
    <property type="match status" value="1"/>
</dbReference>
<evidence type="ECO:0000259" key="2">
    <source>
        <dbReference type="PROSITE" id="PS50113"/>
    </source>
</evidence>
<dbReference type="EMBL" id="AP011112">
    <property type="protein sequence ID" value="BAI69386.1"/>
    <property type="molecule type" value="Genomic_DNA"/>
</dbReference>
<dbReference type="SUPFAM" id="SSF55781">
    <property type="entry name" value="GAF domain-like"/>
    <property type="match status" value="2"/>
</dbReference>
<dbReference type="eggNOG" id="COG5001">
    <property type="taxonomic scope" value="Bacteria"/>
</dbReference>
<proteinExistence type="predicted"/>
<dbReference type="Pfam" id="PF00990">
    <property type="entry name" value="GGDEF"/>
    <property type="match status" value="1"/>
</dbReference>
<gene>
    <name evidence="5" type="ordered locus">HTH_0927</name>
</gene>
<organism evidence="5 6">
    <name type="scientific">Hydrogenobacter thermophilus (strain DSM 6534 / IAM 12695 / TK-6)</name>
    <dbReference type="NCBI Taxonomy" id="608538"/>
    <lineage>
        <taxon>Bacteria</taxon>
        <taxon>Pseudomonadati</taxon>
        <taxon>Aquificota</taxon>
        <taxon>Aquificia</taxon>
        <taxon>Aquificales</taxon>
        <taxon>Aquificaceae</taxon>
        <taxon>Hydrogenobacter</taxon>
    </lineage>
</organism>
<sequence>MKLLSFFRALYASEGNINDLLKLCAQFLNAERVSLWTVKEEILFCEHMYIKSTDEFMGGLLLRREKCLELLHTLEKEGVFLAQRLQGQMLKDCMGEYLSFVDTKALAIVPLLQEAKLDGFIMCESQHERSWDAQDIGILLCASTHIRNLYEKQSISFMVNMYRTLSLVNQTLIKAKSREEIFGEICRIAVEAAGFRMAWIGLLDDAGNIKPVSWYGHVENYLESISINIYSEKLNKGPSARAVLEKKVQVNNDTETEPSVLEWRTQMLKRGYLSSCAYPIRLKDEVIGTLNLYSDRKGAFTHEVVKLVEEIGEGLSFALEHIDLLKSMEMMYMATEQSFEWVMITDKSGNIMYVNPAVERISGYTKEELLGKNPRIFKSGLHSREFYKNLWDTILSGESFRAVFINRRKDKSLFYLDAIISPLRDETGNITAFVSTGRDITQVRQMEESLYRLVNYDALTDLPTRVYFLRQLEETIKEKSHSNIAVLLMDMHNLGGINAVYGYEFGDKVLRAFAQNLKILPAFCARYGDDEFVLFKEMKSAEDIYELLKSVFNACNLSIEGESYKLGIHIGVSFYPTDGQRAQELVRNAEIALKKAKVSVPGSYEFYNPEEGKKVFQWVKMEQELRLALERGEFLIYFQPVYRTSDLKVVGAEELLRWNSRSLGLVQAKDFVPVLEKTGLILDVSDYVFKKCIQFIKEYHIKVPISINLSPAQLRQKDLAEKLCHVVKASGISPELLNVEITEEMLIEDLEGASRKISELKTCGFLITLDDFGVRYSSLSYLANLPVDYIKIDMSFIKLIDQDEKTLKVVLAIINMAKSLKIKTVAEGVERKSQLEILKDLGCDYVQGFYLSKPLPVEEFISILSIS</sequence>
<dbReference type="eggNOG" id="COG5002">
    <property type="taxonomic scope" value="Bacteria"/>
</dbReference>